<comment type="function">
    <text evidence="1 12">Required for the export of heme to the periplasm for the biogenesis of c-type cytochromes.</text>
</comment>
<protein>
    <recommendedName>
        <fullName evidence="4 12">Heme exporter protein D</fullName>
    </recommendedName>
</protein>
<comment type="similarity">
    <text evidence="3 12">Belongs to the CcmD/CycX/HelD family.</text>
</comment>
<organism evidence="13 14">
    <name type="scientific">Ponticaulis profundi</name>
    <dbReference type="NCBI Taxonomy" id="2665222"/>
    <lineage>
        <taxon>Bacteria</taxon>
        <taxon>Pseudomonadati</taxon>
        <taxon>Pseudomonadota</taxon>
        <taxon>Alphaproteobacteria</taxon>
        <taxon>Hyphomonadales</taxon>
        <taxon>Hyphomonadaceae</taxon>
        <taxon>Ponticaulis</taxon>
    </lineage>
</organism>
<evidence type="ECO:0000256" key="8">
    <source>
        <dbReference type="ARBA" id="ARBA00022692"/>
    </source>
</evidence>
<reference evidence="14" key="1">
    <citation type="journal article" date="2019" name="Int. J. Syst. Evol. Microbiol.">
        <title>The Global Catalogue of Microorganisms (GCM) 10K type strain sequencing project: providing services to taxonomists for standard genome sequencing and annotation.</title>
        <authorList>
            <consortium name="The Broad Institute Genomics Platform"/>
            <consortium name="The Broad Institute Genome Sequencing Center for Infectious Disease"/>
            <person name="Wu L."/>
            <person name="Ma J."/>
        </authorList>
    </citation>
    <scope>NUCLEOTIDE SEQUENCE [LARGE SCALE GENOMIC DNA]</scope>
    <source>
        <strain evidence="14">CGMCC-1.15741</strain>
    </source>
</reference>
<evidence type="ECO:0000256" key="1">
    <source>
        <dbReference type="ARBA" id="ARBA00002442"/>
    </source>
</evidence>
<evidence type="ECO:0000256" key="6">
    <source>
        <dbReference type="ARBA" id="ARBA00022475"/>
    </source>
</evidence>
<feature type="transmembrane region" description="Helical" evidence="12">
    <location>
        <begin position="12"/>
        <end position="31"/>
    </location>
</feature>
<gene>
    <name evidence="13" type="ORF">ACFQDM_08955</name>
</gene>
<evidence type="ECO:0000256" key="9">
    <source>
        <dbReference type="ARBA" id="ARBA00022748"/>
    </source>
</evidence>
<dbReference type="Proteomes" id="UP001596303">
    <property type="component" value="Unassembled WGS sequence"/>
</dbReference>
<keyword evidence="10 12" id="KW-1133">Transmembrane helix</keyword>
<accession>A0ABW1S9I6</accession>
<evidence type="ECO:0000256" key="2">
    <source>
        <dbReference type="ARBA" id="ARBA00004377"/>
    </source>
</evidence>
<keyword evidence="14" id="KW-1185">Reference proteome</keyword>
<keyword evidence="9 12" id="KW-0201">Cytochrome c-type biogenesis</keyword>
<dbReference type="EMBL" id="JBHSSW010000009">
    <property type="protein sequence ID" value="MFC6198206.1"/>
    <property type="molecule type" value="Genomic_DNA"/>
</dbReference>
<keyword evidence="7 12" id="KW-0997">Cell inner membrane</keyword>
<keyword evidence="5 12" id="KW-0813">Transport</keyword>
<dbReference type="RefSeq" id="WP_377378251.1">
    <property type="nucleotide sequence ID" value="NZ_JBHSSW010000009.1"/>
</dbReference>
<evidence type="ECO:0000313" key="14">
    <source>
        <dbReference type="Proteomes" id="UP001596303"/>
    </source>
</evidence>
<evidence type="ECO:0000313" key="13">
    <source>
        <dbReference type="EMBL" id="MFC6198206.1"/>
    </source>
</evidence>
<keyword evidence="8 12" id="KW-0812">Transmembrane</keyword>
<evidence type="ECO:0000256" key="12">
    <source>
        <dbReference type="RuleBase" id="RU363101"/>
    </source>
</evidence>
<evidence type="ECO:0000256" key="3">
    <source>
        <dbReference type="ARBA" id="ARBA00008741"/>
    </source>
</evidence>
<evidence type="ECO:0000256" key="5">
    <source>
        <dbReference type="ARBA" id="ARBA00022448"/>
    </source>
</evidence>
<evidence type="ECO:0000256" key="11">
    <source>
        <dbReference type="ARBA" id="ARBA00023136"/>
    </source>
</evidence>
<keyword evidence="6 12" id="KW-1003">Cell membrane</keyword>
<comment type="caution">
    <text evidence="13">The sequence shown here is derived from an EMBL/GenBank/DDBJ whole genome shotgun (WGS) entry which is preliminary data.</text>
</comment>
<evidence type="ECO:0000256" key="10">
    <source>
        <dbReference type="ARBA" id="ARBA00022989"/>
    </source>
</evidence>
<evidence type="ECO:0000256" key="7">
    <source>
        <dbReference type="ARBA" id="ARBA00022519"/>
    </source>
</evidence>
<evidence type="ECO:0000256" key="4">
    <source>
        <dbReference type="ARBA" id="ARBA00016461"/>
    </source>
</evidence>
<name>A0ABW1S9I6_9PROT</name>
<comment type="subcellular location">
    <subcellularLocation>
        <location evidence="2 12">Cell inner membrane</location>
        <topology evidence="2 12">Single-pass membrane protein</topology>
    </subcellularLocation>
</comment>
<sequence length="52" mass="5794">MTGYVSGAEAFIYASYGVSAVLLLVLTGWTWSKLARAKKRLSMLEALREKKK</sequence>
<dbReference type="Pfam" id="PF04995">
    <property type="entry name" value="CcmD"/>
    <property type="match status" value="1"/>
</dbReference>
<keyword evidence="11 12" id="KW-0472">Membrane</keyword>
<dbReference type="InterPro" id="IPR007078">
    <property type="entry name" value="Haem_export_protD_CcmD"/>
</dbReference>
<proteinExistence type="inferred from homology"/>